<keyword evidence="4" id="KW-1185">Reference proteome</keyword>
<dbReference type="CDD" id="cd04301">
    <property type="entry name" value="NAT_SF"/>
    <property type="match status" value="1"/>
</dbReference>
<feature type="region of interest" description="Disordered" evidence="2">
    <location>
        <begin position="280"/>
        <end position="310"/>
    </location>
</feature>
<dbReference type="Proteomes" id="UP001431783">
    <property type="component" value="Unassembled WGS sequence"/>
</dbReference>
<organism evidence="3 4">
    <name type="scientific">Henosepilachna vigintioctopunctata</name>
    <dbReference type="NCBI Taxonomy" id="420089"/>
    <lineage>
        <taxon>Eukaryota</taxon>
        <taxon>Metazoa</taxon>
        <taxon>Ecdysozoa</taxon>
        <taxon>Arthropoda</taxon>
        <taxon>Hexapoda</taxon>
        <taxon>Insecta</taxon>
        <taxon>Pterygota</taxon>
        <taxon>Neoptera</taxon>
        <taxon>Endopterygota</taxon>
        <taxon>Coleoptera</taxon>
        <taxon>Polyphaga</taxon>
        <taxon>Cucujiformia</taxon>
        <taxon>Coccinelloidea</taxon>
        <taxon>Coccinellidae</taxon>
        <taxon>Epilachninae</taxon>
        <taxon>Epilachnini</taxon>
        <taxon>Henosepilachna</taxon>
    </lineage>
</organism>
<evidence type="ECO:0000313" key="4">
    <source>
        <dbReference type="Proteomes" id="UP001431783"/>
    </source>
</evidence>
<evidence type="ECO:0000313" key="3">
    <source>
        <dbReference type="EMBL" id="KAK9870529.1"/>
    </source>
</evidence>
<feature type="coiled-coil region" evidence="1">
    <location>
        <begin position="7"/>
        <end position="34"/>
    </location>
</feature>
<dbReference type="EMBL" id="JARQZJ010000003">
    <property type="protein sequence ID" value="KAK9870529.1"/>
    <property type="molecule type" value="Genomic_DNA"/>
</dbReference>
<keyword evidence="1" id="KW-0175">Coiled coil</keyword>
<proteinExistence type="predicted"/>
<dbReference type="GO" id="GO:0008080">
    <property type="term" value="F:N-acetyltransferase activity"/>
    <property type="evidence" value="ECO:0007669"/>
    <property type="project" value="TreeGrafter"/>
</dbReference>
<dbReference type="InterPro" id="IPR016181">
    <property type="entry name" value="Acyl_CoA_acyltransferase"/>
</dbReference>
<dbReference type="AlphaFoldDB" id="A0AAW1TJR6"/>
<sequence>MMLKKYLPTESQQLQELQRTLSKEEEKYKSFKDATFTYQLWQRVPKCNLKLQELKPNFYDDTLKLIEDYYLVEEPLFQNMNVKEDKNSILSIKTRVLNKLKDSTSIIALNEGNFLEVAGVLILVEVTRNYFSRDISRENLVHGSCHKKYVKLTSSLVQDVDLYGMFDCLTFLRIYALCIKPAYRHIGLGLKLFENAIYIAQSLKIPIIMGIFTDSCMQVLAEKIGMQEIKSIKYSEWRNSDGEQLFTNLRVDHKTCSLMVGKVHFPPPPQPVAQPLVKFSRRRRRKTRRTRKKTRKRRIKIKTKRRKRNN</sequence>
<dbReference type="PANTHER" id="PTHR20905">
    <property type="entry name" value="N-ACETYLTRANSFERASE-RELATED"/>
    <property type="match status" value="1"/>
</dbReference>
<evidence type="ECO:0008006" key="5">
    <source>
        <dbReference type="Google" id="ProtNLM"/>
    </source>
</evidence>
<dbReference type="PANTHER" id="PTHR20905:SF28">
    <property type="entry name" value="GH28833P-RELATED"/>
    <property type="match status" value="1"/>
</dbReference>
<accession>A0AAW1TJR6</accession>
<evidence type="ECO:0000256" key="2">
    <source>
        <dbReference type="SAM" id="MobiDB-lite"/>
    </source>
</evidence>
<name>A0AAW1TJR6_9CUCU</name>
<dbReference type="SUPFAM" id="SSF55729">
    <property type="entry name" value="Acyl-CoA N-acyltransferases (Nat)"/>
    <property type="match status" value="1"/>
</dbReference>
<comment type="caution">
    <text evidence="3">The sequence shown here is derived from an EMBL/GenBank/DDBJ whole genome shotgun (WGS) entry which is preliminary data.</text>
</comment>
<protein>
    <recommendedName>
        <fullName evidence="5">N-acetyltransferase domain-containing protein</fullName>
    </recommendedName>
</protein>
<reference evidence="3 4" key="1">
    <citation type="submission" date="2023-03" db="EMBL/GenBank/DDBJ databases">
        <title>Genome insight into feeding habits of ladybird beetles.</title>
        <authorList>
            <person name="Li H.-S."/>
            <person name="Huang Y.-H."/>
            <person name="Pang H."/>
        </authorList>
    </citation>
    <scope>NUCLEOTIDE SEQUENCE [LARGE SCALE GENOMIC DNA]</scope>
    <source>
        <strain evidence="3">SYSU_2023b</strain>
        <tissue evidence="3">Whole body</tissue>
    </source>
</reference>
<dbReference type="Gene3D" id="3.40.630.30">
    <property type="match status" value="1"/>
</dbReference>
<evidence type="ECO:0000256" key="1">
    <source>
        <dbReference type="SAM" id="Coils"/>
    </source>
</evidence>
<gene>
    <name evidence="3" type="ORF">WA026_008093</name>
</gene>